<reference evidence="3 4" key="1">
    <citation type="submission" date="2020-10" db="EMBL/GenBank/DDBJ databases">
        <title>Phylogeny of dyella-like bacteria.</title>
        <authorList>
            <person name="Fu J."/>
        </authorList>
    </citation>
    <scope>NUCLEOTIDE SEQUENCE [LARGE SCALE GENOMIC DNA]</scope>
    <source>
        <strain evidence="3 4">JP1</strain>
    </source>
</reference>
<evidence type="ECO:0000256" key="1">
    <source>
        <dbReference type="SAM" id="Phobius"/>
    </source>
</evidence>
<dbReference type="Pfam" id="PF14342">
    <property type="entry name" value="DUF4396"/>
    <property type="match status" value="1"/>
</dbReference>
<gene>
    <name evidence="3" type="ORF">ISP15_11245</name>
</gene>
<feature type="transmembrane region" description="Helical" evidence="1">
    <location>
        <begin position="100"/>
        <end position="121"/>
    </location>
</feature>
<sequence>MHDVSQWLHLISLGSLGLSCLCAVVIAEHVSHHPQRMGVMNGVWPIAALFGSVFVLYGYFRHGVQDAREVPDEARETAPFPIAVAKGTLHCGSGCMVGDVVAESLLLLFPSVAVVFGWHWLFQDRMFATWVLDFLFAFAAGIFFQYFAIVPMRKLSPQEGVRAALKADSLSLAAWQVGMYAVMGFAQRDLFARVYGGPLPASRIEFWLAMQVAMIGGFITAYPVNAWLIHAGIKEAM</sequence>
<evidence type="ECO:0000259" key="2">
    <source>
        <dbReference type="Pfam" id="PF14342"/>
    </source>
</evidence>
<keyword evidence="1" id="KW-0472">Membrane</keyword>
<feature type="transmembrane region" description="Helical" evidence="1">
    <location>
        <begin position="170"/>
        <end position="186"/>
    </location>
</feature>
<accession>A0ABW8JKX5</accession>
<dbReference type="Proteomes" id="UP001620461">
    <property type="component" value="Unassembled WGS sequence"/>
</dbReference>
<keyword evidence="1" id="KW-0812">Transmembrane</keyword>
<comment type="caution">
    <text evidence="3">The sequence shown here is derived from an EMBL/GenBank/DDBJ whole genome shotgun (WGS) entry which is preliminary data.</text>
</comment>
<keyword evidence="4" id="KW-1185">Reference proteome</keyword>
<protein>
    <submittedName>
        <fullName evidence="3">DUF4396 domain-containing protein</fullName>
    </submittedName>
</protein>
<feature type="transmembrane region" description="Helical" evidence="1">
    <location>
        <begin position="206"/>
        <end position="229"/>
    </location>
</feature>
<feature type="transmembrane region" description="Helical" evidence="1">
    <location>
        <begin position="127"/>
        <end position="149"/>
    </location>
</feature>
<feature type="domain" description="DUF4396" evidence="2">
    <location>
        <begin position="84"/>
        <end position="234"/>
    </location>
</feature>
<name>A0ABW8JKX5_9GAMM</name>
<keyword evidence="1" id="KW-1133">Transmembrane helix</keyword>
<organism evidence="3 4">
    <name type="scientific">Dyella jejuensis</name>
    <dbReference type="NCBI Taxonomy" id="1432009"/>
    <lineage>
        <taxon>Bacteria</taxon>
        <taxon>Pseudomonadati</taxon>
        <taxon>Pseudomonadota</taxon>
        <taxon>Gammaproteobacteria</taxon>
        <taxon>Lysobacterales</taxon>
        <taxon>Rhodanobacteraceae</taxon>
        <taxon>Dyella</taxon>
    </lineage>
</organism>
<feature type="transmembrane region" description="Helical" evidence="1">
    <location>
        <begin position="43"/>
        <end position="60"/>
    </location>
</feature>
<dbReference type="RefSeq" id="WP_404547430.1">
    <property type="nucleotide sequence ID" value="NZ_JADIKJ010000012.1"/>
</dbReference>
<dbReference type="EMBL" id="JADIKJ010000012">
    <property type="protein sequence ID" value="MFK2900911.1"/>
    <property type="molecule type" value="Genomic_DNA"/>
</dbReference>
<evidence type="ECO:0000313" key="4">
    <source>
        <dbReference type="Proteomes" id="UP001620461"/>
    </source>
</evidence>
<proteinExistence type="predicted"/>
<dbReference type="InterPro" id="IPR025509">
    <property type="entry name" value="DUF4396"/>
</dbReference>
<evidence type="ECO:0000313" key="3">
    <source>
        <dbReference type="EMBL" id="MFK2900911.1"/>
    </source>
</evidence>